<feature type="transmembrane region" description="Helical" evidence="7">
    <location>
        <begin position="12"/>
        <end position="31"/>
    </location>
</feature>
<dbReference type="STRING" id="1827387.A4S15_09130"/>
<feature type="transmembrane region" description="Helical" evidence="7">
    <location>
        <begin position="68"/>
        <end position="87"/>
    </location>
</feature>
<comment type="caution">
    <text evidence="7">Lacks conserved residue(s) required for the propagation of feature annotation.</text>
</comment>
<feature type="transmembrane region" description="Helical" evidence="7">
    <location>
        <begin position="200"/>
        <end position="220"/>
    </location>
</feature>
<keyword evidence="6 7" id="KW-0472">Membrane</keyword>
<dbReference type="PANTHER" id="PTHR33362:SF7">
    <property type="entry name" value="SLL1103 PROTEIN"/>
    <property type="match status" value="1"/>
</dbReference>
<reference evidence="10 11" key="1">
    <citation type="journal article" date="2017" name="Water Res.">
        <title>Comammox in drinking water systems.</title>
        <authorList>
            <person name="Wang Y."/>
            <person name="Ma L."/>
            <person name="Mao Y."/>
            <person name="Jiang X."/>
            <person name="Xia Y."/>
            <person name="Yu K."/>
            <person name="Li B."/>
            <person name="Zhang T."/>
        </authorList>
    </citation>
    <scope>NUCLEOTIDE SEQUENCE [LARGE SCALE GENOMIC DNA]</scope>
    <source>
        <strain evidence="10">SG_bin8</strain>
    </source>
</reference>
<evidence type="ECO:0000256" key="6">
    <source>
        <dbReference type="ARBA" id="ARBA00023136"/>
    </source>
</evidence>
<dbReference type="AlphaFoldDB" id="A0A1W9HXJ0"/>
<accession>A0A1W9HXJ0</accession>
<evidence type="ECO:0000256" key="7">
    <source>
        <dbReference type="RuleBase" id="RU369079"/>
    </source>
</evidence>
<dbReference type="Proteomes" id="UP000192872">
    <property type="component" value="Unassembled WGS sequence"/>
</dbReference>
<evidence type="ECO:0000256" key="4">
    <source>
        <dbReference type="ARBA" id="ARBA00022692"/>
    </source>
</evidence>
<keyword evidence="7" id="KW-0813">Transport</keyword>
<comment type="subcellular location">
    <subcellularLocation>
        <location evidence="1 7">Cell inner membrane</location>
        <topology evidence="1 7">Multi-pass membrane protein</topology>
    </subcellularLocation>
</comment>
<evidence type="ECO:0000313" key="11">
    <source>
        <dbReference type="Proteomes" id="UP000192872"/>
    </source>
</evidence>
<evidence type="ECO:0000256" key="1">
    <source>
        <dbReference type="ARBA" id="ARBA00004429"/>
    </source>
</evidence>
<evidence type="ECO:0000259" key="9">
    <source>
        <dbReference type="Pfam" id="PF06808"/>
    </source>
</evidence>
<dbReference type="RefSeq" id="WP_376800579.1">
    <property type="nucleotide sequence ID" value="NZ_DHWE01000024.1"/>
</dbReference>
<feature type="transmembrane region" description="Helical" evidence="7">
    <location>
        <begin position="273"/>
        <end position="295"/>
    </location>
</feature>
<feature type="region of interest" description="Disordered" evidence="8">
    <location>
        <begin position="469"/>
        <end position="489"/>
    </location>
</feature>
<feature type="transmembrane region" description="Helical" evidence="7">
    <location>
        <begin position="247"/>
        <end position="267"/>
    </location>
</feature>
<protein>
    <recommendedName>
        <fullName evidence="7">TRAP transporter large permease protein</fullName>
    </recommendedName>
</protein>
<keyword evidence="3 7" id="KW-0997">Cell inner membrane</keyword>
<evidence type="ECO:0000256" key="3">
    <source>
        <dbReference type="ARBA" id="ARBA00022519"/>
    </source>
</evidence>
<feature type="transmembrane region" description="Helical" evidence="7">
    <location>
        <begin position="424"/>
        <end position="449"/>
    </location>
</feature>
<dbReference type="EMBL" id="LWDL01000016">
    <property type="protein sequence ID" value="OQW51991.1"/>
    <property type="molecule type" value="Genomic_DNA"/>
</dbReference>
<dbReference type="InterPro" id="IPR010656">
    <property type="entry name" value="DctM"/>
</dbReference>
<feature type="transmembrane region" description="Helical" evidence="7">
    <location>
        <begin position="307"/>
        <end position="326"/>
    </location>
</feature>
<feature type="transmembrane region" description="Helical" evidence="7">
    <location>
        <begin position="107"/>
        <end position="136"/>
    </location>
</feature>
<keyword evidence="2" id="KW-1003">Cell membrane</keyword>
<feature type="domain" description="TRAP C4-dicarboxylate transport system permease DctM subunit" evidence="9">
    <location>
        <begin position="16"/>
        <end position="449"/>
    </location>
</feature>
<feature type="transmembrane region" description="Helical" evidence="7">
    <location>
        <begin position="346"/>
        <end position="374"/>
    </location>
</feature>
<comment type="function">
    <text evidence="7">Part of the tripartite ATP-independent periplasmic (TRAP) transport system.</text>
</comment>
<proteinExistence type="inferred from homology"/>
<name>A0A1W9HXJ0_9HYPH</name>
<dbReference type="PANTHER" id="PTHR33362">
    <property type="entry name" value="SIALIC ACID TRAP TRANSPORTER PERMEASE PROTEIN SIAT-RELATED"/>
    <property type="match status" value="1"/>
</dbReference>
<keyword evidence="4 7" id="KW-0812">Transmembrane</keyword>
<dbReference type="InterPro" id="IPR004681">
    <property type="entry name" value="TRAP_DctM"/>
</dbReference>
<evidence type="ECO:0000256" key="2">
    <source>
        <dbReference type="ARBA" id="ARBA00022475"/>
    </source>
</evidence>
<organism evidence="10 11">
    <name type="scientific">Candidatus Raskinella chloraquaticus</name>
    <dbReference type="NCBI Taxonomy" id="1951219"/>
    <lineage>
        <taxon>Bacteria</taxon>
        <taxon>Pseudomonadati</taxon>
        <taxon>Pseudomonadota</taxon>
        <taxon>Alphaproteobacteria</taxon>
        <taxon>Hyphomicrobiales</taxon>
        <taxon>Phreatobacteraceae</taxon>
        <taxon>Candidatus Raskinella</taxon>
    </lineage>
</organism>
<evidence type="ECO:0000256" key="5">
    <source>
        <dbReference type="ARBA" id="ARBA00022989"/>
    </source>
</evidence>
<sequence>MIQILADALPILLLLVLTMATFAGFPISFTLGGASVIFAGVGILTGSFEAALLLSLPSRIFGAITNEVLVAIPLFLFMGHVLERAGLAEDLVVSLSALLGGRAGGLGVTTVIVGALLAGTTGVVASDVVALGLIALPTMLRSGYRDDFACGIVCSSATLAQIIPPATVLIIIADTLSTANQRAQVELGNFAPASVTISDVYAGALIPGLLLTALYIAYVCGRAWLKPTDAPPAAAIRRASLIDIARALLPTLALVGMVLGSLLAGVATATESASLGAVGALVLAVYRGKFSAGLIRHVMSTTARGTSMIFMIFIAASTFALVFRGLGGETMIENALRDLPGGLAMAMLVTMALIFVLGCFLDTFEIVFIVVPLFAPPLIKLGADPVWLAVMIGLNLQTSFIMPPHGYTLAYLRSVAPDSVPTKAIWRGVLPFVAIQLVALMLVGLMPWLATALPDRIYDATAPLPARPPFTTLPRTGEPLQPLDLIKPN</sequence>
<gene>
    <name evidence="10" type="ORF">A4S15_09130</name>
</gene>
<feature type="transmembrane region" description="Helical" evidence="7">
    <location>
        <begin position="148"/>
        <end position="173"/>
    </location>
</feature>
<comment type="similarity">
    <text evidence="7">Belongs to the TRAP transporter large permease family.</text>
</comment>
<evidence type="ECO:0000313" key="10">
    <source>
        <dbReference type="EMBL" id="OQW51991.1"/>
    </source>
</evidence>
<dbReference type="GO" id="GO:0005886">
    <property type="term" value="C:plasma membrane"/>
    <property type="evidence" value="ECO:0007669"/>
    <property type="project" value="UniProtKB-SubCell"/>
</dbReference>
<dbReference type="Pfam" id="PF06808">
    <property type="entry name" value="DctM"/>
    <property type="match status" value="1"/>
</dbReference>
<comment type="subunit">
    <text evidence="7">The complex comprises the extracytoplasmic solute receptor protein and the two transmembrane proteins.</text>
</comment>
<dbReference type="GO" id="GO:0022857">
    <property type="term" value="F:transmembrane transporter activity"/>
    <property type="evidence" value="ECO:0007669"/>
    <property type="project" value="UniProtKB-UniRule"/>
</dbReference>
<keyword evidence="5 7" id="KW-1133">Transmembrane helix</keyword>
<dbReference type="NCBIfam" id="TIGR00786">
    <property type="entry name" value="dctM"/>
    <property type="match status" value="1"/>
</dbReference>
<evidence type="ECO:0000256" key="8">
    <source>
        <dbReference type="SAM" id="MobiDB-lite"/>
    </source>
</evidence>
<comment type="caution">
    <text evidence="10">The sequence shown here is derived from an EMBL/GenBank/DDBJ whole genome shotgun (WGS) entry which is preliminary data.</text>
</comment>